<dbReference type="PANTHER" id="PTHR20939">
    <property type="entry name" value="SORTING NEXIN 20, 21"/>
    <property type="match status" value="1"/>
</dbReference>
<dbReference type="GO" id="GO:1901981">
    <property type="term" value="F:phosphatidylinositol phosphate binding"/>
    <property type="evidence" value="ECO:0007669"/>
    <property type="project" value="TreeGrafter"/>
</dbReference>
<dbReference type="Pfam" id="PF00787">
    <property type="entry name" value="PX"/>
    <property type="match status" value="1"/>
</dbReference>
<dbReference type="SUPFAM" id="SSF64268">
    <property type="entry name" value="PX domain"/>
    <property type="match status" value="1"/>
</dbReference>
<dbReference type="SMART" id="SM00312">
    <property type="entry name" value="PX"/>
    <property type="match status" value="1"/>
</dbReference>
<organism evidence="8 9">
    <name type="scientific">Aromia moschata</name>
    <dbReference type="NCBI Taxonomy" id="1265417"/>
    <lineage>
        <taxon>Eukaryota</taxon>
        <taxon>Metazoa</taxon>
        <taxon>Ecdysozoa</taxon>
        <taxon>Arthropoda</taxon>
        <taxon>Hexapoda</taxon>
        <taxon>Insecta</taxon>
        <taxon>Pterygota</taxon>
        <taxon>Neoptera</taxon>
        <taxon>Endopterygota</taxon>
        <taxon>Coleoptera</taxon>
        <taxon>Polyphaga</taxon>
        <taxon>Cucujiformia</taxon>
        <taxon>Chrysomeloidea</taxon>
        <taxon>Cerambycidae</taxon>
        <taxon>Cerambycinae</taxon>
        <taxon>Callichromatini</taxon>
        <taxon>Aromia</taxon>
    </lineage>
</organism>
<dbReference type="Gene3D" id="3.30.1520.10">
    <property type="entry name" value="Phox-like domain"/>
    <property type="match status" value="1"/>
</dbReference>
<keyword evidence="2" id="KW-0813">Transport</keyword>
<evidence type="ECO:0000259" key="7">
    <source>
        <dbReference type="PROSITE" id="PS50195"/>
    </source>
</evidence>
<evidence type="ECO:0000256" key="1">
    <source>
        <dbReference type="ARBA" id="ARBA00004469"/>
    </source>
</evidence>
<keyword evidence="9" id="KW-1185">Reference proteome</keyword>
<dbReference type="Proteomes" id="UP001162162">
    <property type="component" value="Unassembled WGS sequence"/>
</dbReference>
<proteinExistence type="predicted"/>
<accession>A0AAV8Z9T5</accession>
<comment type="caution">
    <text evidence="8">The sequence shown here is derived from an EMBL/GenBank/DDBJ whole genome shotgun (WGS) entry which is preliminary data.</text>
</comment>
<evidence type="ECO:0000256" key="5">
    <source>
        <dbReference type="ARBA" id="ARBA00023121"/>
    </source>
</evidence>
<evidence type="ECO:0000256" key="6">
    <source>
        <dbReference type="ARBA" id="ARBA00023136"/>
    </source>
</evidence>
<dbReference type="InterPro" id="IPR001683">
    <property type="entry name" value="PX_dom"/>
</dbReference>
<evidence type="ECO:0000256" key="2">
    <source>
        <dbReference type="ARBA" id="ARBA00022448"/>
    </source>
</evidence>
<dbReference type="GO" id="GO:0015031">
    <property type="term" value="P:protein transport"/>
    <property type="evidence" value="ECO:0007669"/>
    <property type="project" value="UniProtKB-KW"/>
</dbReference>
<sequence>MTQIMGSDKQGLIFEIISARISEEAAEKKHVIYTLQVRFISGSDDLSPSVIERRYTHFLNLYNELKKEQPQLMANVAFPKKVLTGNFDNELISERSTGFESLLKHVSMESRLRTSDALFKFLQQVELSRAKELLEKNDHVFAYPILENSFKLLNKVFTDRSPAVLLALCRLLACSMSIPDMPDSLKWADLTLHRYEGVSDSDLLELYLPLLQACVKVWWKNGREKDELEQRISNLQRQGMKVDESKTLMEMVSVVELKIFPPDT</sequence>
<keyword evidence="3" id="KW-0967">Endosome</keyword>
<keyword evidence="4" id="KW-0653">Protein transport</keyword>
<dbReference type="EMBL" id="JAPWTK010000007">
    <property type="protein sequence ID" value="KAJ8960933.1"/>
    <property type="molecule type" value="Genomic_DNA"/>
</dbReference>
<protein>
    <recommendedName>
        <fullName evidence="7">PX domain-containing protein</fullName>
    </recommendedName>
</protein>
<gene>
    <name evidence="8" type="ORF">NQ318_020233</name>
</gene>
<feature type="domain" description="PX" evidence="7">
    <location>
        <begin position="11"/>
        <end position="129"/>
    </location>
</feature>
<keyword evidence="5" id="KW-0446">Lipid-binding</keyword>
<dbReference type="InterPro" id="IPR039937">
    <property type="entry name" value="SNX20/SNX21"/>
</dbReference>
<evidence type="ECO:0000313" key="8">
    <source>
        <dbReference type="EMBL" id="KAJ8960933.1"/>
    </source>
</evidence>
<comment type="subcellular location">
    <subcellularLocation>
        <location evidence="1">Early endosome membrane</location>
        <topology evidence="1">Peripheral membrane protein</topology>
        <orientation evidence="1">Cytoplasmic side</orientation>
    </subcellularLocation>
</comment>
<name>A0AAV8Z9T5_9CUCU</name>
<dbReference type="GO" id="GO:0031901">
    <property type="term" value="C:early endosome membrane"/>
    <property type="evidence" value="ECO:0007669"/>
    <property type="project" value="UniProtKB-SubCell"/>
</dbReference>
<dbReference type="PROSITE" id="PS50195">
    <property type="entry name" value="PX"/>
    <property type="match status" value="1"/>
</dbReference>
<keyword evidence="6" id="KW-0472">Membrane</keyword>
<evidence type="ECO:0000256" key="4">
    <source>
        <dbReference type="ARBA" id="ARBA00022927"/>
    </source>
</evidence>
<dbReference type="PANTHER" id="PTHR20939:SF11">
    <property type="entry name" value="LD12265P"/>
    <property type="match status" value="1"/>
</dbReference>
<evidence type="ECO:0000313" key="9">
    <source>
        <dbReference type="Proteomes" id="UP001162162"/>
    </source>
</evidence>
<dbReference type="AlphaFoldDB" id="A0AAV8Z9T5"/>
<dbReference type="InterPro" id="IPR036871">
    <property type="entry name" value="PX_dom_sf"/>
</dbReference>
<reference evidence="8" key="1">
    <citation type="journal article" date="2023" name="Insect Mol. Biol.">
        <title>Genome sequencing provides insights into the evolution of gene families encoding plant cell wall-degrading enzymes in longhorned beetles.</title>
        <authorList>
            <person name="Shin N.R."/>
            <person name="Okamura Y."/>
            <person name="Kirsch R."/>
            <person name="Pauchet Y."/>
        </authorList>
    </citation>
    <scope>NUCLEOTIDE SEQUENCE</scope>
    <source>
        <strain evidence="8">AMC_N1</strain>
    </source>
</reference>
<evidence type="ECO:0000256" key="3">
    <source>
        <dbReference type="ARBA" id="ARBA00022753"/>
    </source>
</evidence>